<feature type="transmembrane region" description="Helical" evidence="1">
    <location>
        <begin position="67"/>
        <end position="84"/>
    </location>
</feature>
<dbReference type="EMBL" id="VUMD01000001">
    <property type="protein sequence ID" value="MSS35199.1"/>
    <property type="molecule type" value="Genomic_DNA"/>
</dbReference>
<dbReference type="RefSeq" id="WP_154470611.1">
    <property type="nucleotide sequence ID" value="NZ_VUMD01000001.1"/>
</dbReference>
<feature type="transmembrane region" description="Helical" evidence="1">
    <location>
        <begin position="38"/>
        <end position="60"/>
    </location>
</feature>
<organism evidence="2 3">
    <name type="scientific">Clostridium porci</name>
    <dbReference type="NCBI Taxonomy" id="2605778"/>
    <lineage>
        <taxon>Bacteria</taxon>
        <taxon>Bacillati</taxon>
        <taxon>Bacillota</taxon>
        <taxon>Clostridia</taxon>
        <taxon>Eubacteriales</taxon>
        <taxon>Clostridiaceae</taxon>
        <taxon>Clostridium</taxon>
    </lineage>
</organism>
<protein>
    <submittedName>
        <fullName evidence="2">Uncharacterized protein</fullName>
    </submittedName>
</protein>
<feature type="transmembrane region" description="Helical" evidence="1">
    <location>
        <begin position="7"/>
        <end position="23"/>
    </location>
</feature>
<evidence type="ECO:0000256" key="1">
    <source>
        <dbReference type="SAM" id="Phobius"/>
    </source>
</evidence>
<name>A0A7X2TAS8_9CLOT</name>
<keyword evidence="1" id="KW-1133">Transmembrane helix</keyword>
<keyword evidence="1" id="KW-0472">Membrane</keyword>
<reference evidence="2 3" key="1">
    <citation type="submission" date="2019-08" db="EMBL/GenBank/DDBJ databases">
        <title>In-depth cultivation of the pig gut microbiome towards novel bacterial diversity and tailored functional studies.</title>
        <authorList>
            <person name="Wylensek D."/>
            <person name="Hitch T.C.A."/>
            <person name="Clavel T."/>
        </authorList>
    </citation>
    <scope>NUCLEOTIDE SEQUENCE [LARGE SCALE GENOMIC DNA]</scope>
    <source>
        <strain evidence="2 3">WCA-389-WT-23D1</strain>
    </source>
</reference>
<proteinExistence type="predicted"/>
<accession>A0A7X2TAS8</accession>
<keyword evidence="3" id="KW-1185">Reference proteome</keyword>
<evidence type="ECO:0000313" key="2">
    <source>
        <dbReference type="EMBL" id="MSS35199.1"/>
    </source>
</evidence>
<dbReference type="Proteomes" id="UP000429958">
    <property type="component" value="Unassembled WGS sequence"/>
</dbReference>
<gene>
    <name evidence="2" type="ORF">FYJ39_01040</name>
</gene>
<keyword evidence="1" id="KW-0812">Transmembrane</keyword>
<evidence type="ECO:0000313" key="3">
    <source>
        <dbReference type="Proteomes" id="UP000429958"/>
    </source>
</evidence>
<sequence>MKCKIQIVCSVLYTFIAISFPYYDKLCLEYAKRHYNMTPYVILNILSPVVMGVILCLINITHLSKKYAAGLLIVNALGAVLIWSLLLGTISIYNLLIIGSTVPHLLFKRDW</sequence>
<dbReference type="AlphaFoldDB" id="A0A7X2TAS8"/>
<comment type="caution">
    <text evidence="2">The sequence shown here is derived from an EMBL/GenBank/DDBJ whole genome shotgun (WGS) entry which is preliminary data.</text>
</comment>